<evidence type="ECO:0000259" key="5">
    <source>
        <dbReference type="Pfam" id="PF03015"/>
    </source>
</evidence>
<comment type="similarity">
    <text evidence="1 4">Belongs to the fatty acyl-CoA reductase family.</text>
</comment>
<feature type="domain" description="Fatty acyl-CoA reductase C-terminal" evidence="5">
    <location>
        <begin position="357"/>
        <end position="445"/>
    </location>
</feature>
<dbReference type="EnsemblMetazoa" id="AALFPA23_023228.R34555">
    <property type="protein sequence ID" value="AALFPA23_023228.P34555"/>
    <property type="gene ID" value="AALFPA23_023228"/>
</dbReference>
<dbReference type="InterPro" id="IPR013120">
    <property type="entry name" value="FAR_NAD-bd"/>
</dbReference>
<dbReference type="InterPro" id="IPR033640">
    <property type="entry name" value="FAR_C"/>
</dbReference>
<name>A0ABM2A084_AEDAL</name>
<dbReference type="PANTHER" id="PTHR11011">
    <property type="entry name" value="MALE STERILITY PROTEIN 2-RELATED"/>
    <property type="match status" value="1"/>
</dbReference>
<sequence length="454" mass="52799">MAPAVRSFYKDATVLICGATGFLGQILLEKILRTLEPRTVYLLIRRKKGLDVEQRLQMLMQGVVFERVRSLPIVSRVQAIEMDMTRPDLGLNEETRRCLIEEVHVVFQLAAHVNFMTPLHRILKENVEYNMHLYDLVKHMKNLRVAMHVSTMFSNCDRKAILEKVYSDVGFGGYDFIVEHLNKLDEQEKNAVEPIIIGNHPNNYTFSKKCIEAKLQQQYSDMPVGIFRPPSINACYEEPVPGWTNNLYGYAGFTVPVIIWLYTVYFVDDSVRPMFAPVDYCVNALLVCAVDVAKNYNKDQSEIPVFNYAHSCSPIFKDIFKYSTVGLPWPQNLIYRHFMVTRTTNEFRYRVSEKMMLAHASILDRVAIWRGYPGGIRKGIEQALKMMKKTRLMTITEWEVETANMKRVLEDLDPDERAIFKCDMGTINWERHYVDFVRGIKKYVLSSYFMKSKL</sequence>
<evidence type="ECO:0000256" key="2">
    <source>
        <dbReference type="ARBA" id="ARBA00022516"/>
    </source>
</evidence>
<reference evidence="8" key="1">
    <citation type="journal article" date="2015" name="Proc. Natl. Acad. Sci. U.S.A.">
        <title>Genome sequence of the Asian Tiger mosquito, Aedes albopictus, reveals insights into its biology, genetics, and evolution.</title>
        <authorList>
            <person name="Chen X.G."/>
            <person name="Jiang X."/>
            <person name="Gu J."/>
            <person name="Xu M."/>
            <person name="Wu Y."/>
            <person name="Deng Y."/>
            <person name="Zhang C."/>
            <person name="Bonizzoni M."/>
            <person name="Dermauw W."/>
            <person name="Vontas J."/>
            <person name="Armbruster P."/>
            <person name="Huang X."/>
            <person name="Yang Y."/>
            <person name="Zhang H."/>
            <person name="He W."/>
            <person name="Peng H."/>
            <person name="Liu Y."/>
            <person name="Wu K."/>
            <person name="Chen J."/>
            <person name="Lirakis M."/>
            <person name="Topalis P."/>
            <person name="Van Leeuwen T."/>
            <person name="Hall A.B."/>
            <person name="Jiang X."/>
            <person name="Thorpe C."/>
            <person name="Mueller R.L."/>
            <person name="Sun C."/>
            <person name="Waterhouse R.M."/>
            <person name="Yan G."/>
            <person name="Tu Z.J."/>
            <person name="Fang X."/>
            <person name="James A.A."/>
        </authorList>
    </citation>
    <scope>NUCLEOTIDE SEQUENCE [LARGE SCALE GENOMIC DNA]</scope>
    <source>
        <strain evidence="8">Foshan</strain>
    </source>
</reference>
<dbReference type="InterPro" id="IPR036291">
    <property type="entry name" value="NAD(P)-bd_dom_sf"/>
</dbReference>
<dbReference type="EC" id="1.2.1.84" evidence="4"/>
<evidence type="ECO:0000313" key="7">
    <source>
        <dbReference type="EnsemblMetazoa" id="AALFPA23_023228.P34555"/>
    </source>
</evidence>
<keyword evidence="4" id="KW-0521">NADP</keyword>
<dbReference type="PANTHER" id="PTHR11011:SF81">
    <property type="entry name" value="FATTY ACYL-COA REDUCTASE"/>
    <property type="match status" value="1"/>
</dbReference>
<dbReference type="SUPFAM" id="SSF51735">
    <property type="entry name" value="NAD(P)-binding Rossmann-fold domains"/>
    <property type="match status" value="1"/>
</dbReference>
<protein>
    <recommendedName>
        <fullName evidence="4">Fatty acyl-CoA reductase</fullName>
        <ecNumber evidence="4">1.2.1.84</ecNumber>
    </recommendedName>
</protein>
<dbReference type="Pfam" id="PF07993">
    <property type="entry name" value="NAD_binding_4"/>
    <property type="match status" value="1"/>
</dbReference>
<dbReference type="CDD" id="cd09071">
    <property type="entry name" value="FAR_C"/>
    <property type="match status" value="1"/>
</dbReference>
<dbReference type="Pfam" id="PF03015">
    <property type="entry name" value="Sterile"/>
    <property type="match status" value="1"/>
</dbReference>
<proteinExistence type="inferred from homology"/>
<organism evidence="7 8">
    <name type="scientific">Aedes albopictus</name>
    <name type="common">Asian tiger mosquito</name>
    <name type="synonym">Stegomyia albopicta</name>
    <dbReference type="NCBI Taxonomy" id="7160"/>
    <lineage>
        <taxon>Eukaryota</taxon>
        <taxon>Metazoa</taxon>
        <taxon>Ecdysozoa</taxon>
        <taxon>Arthropoda</taxon>
        <taxon>Hexapoda</taxon>
        <taxon>Insecta</taxon>
        <taxon>Pterygota</taxon>
        <taxon>Neoptera</taxon>
        <taxon>Endopterygota</taxon>
        <taxon>Diptera</taxon>
        <taxon>Nematocera</taxon>
        <taxon>Culicoidea</taxon>
        <taxon>Culicidae</taxon>
        <taxon>Culicinae</taxon>
        <taxon>Aedini</taxon>
        <taxon>Aedes</taxon>
        <taxon>Stegomyia</taxon>
    </lineage>
</organism>
<evidence type="ECO:0000256" key="3">
    <source>
        <dbReference type="ARBA" id="ARBA00023098"/>
    </source>
</evidence>
<keyword evidence="8" id="KW-1185">Reference proteome</keyword>
<keyword evidence="2 4" id="KW-0444">Lipid biosynthesis</keyword>
<comment type="function">
    <text evidence="4">Catalyzes the reduction of fatty acyl-CoA to fatty alcohols.</text>
</comment>
<accession>A0ABM2A084</accession>
<reference evidence="7" key="2">
    <citation type="submission" date="2025-05" db="UniProtKB">
        <authorList>
            <consortium name="EnsemblMetazoa"/>
        </authorList>
    </citation>
    <scope>IDENTIFICATION</scope>
    <source>
        <strain evidence="7">Foshan</strain>
    </source>
</reference>
<evidence type="ECO:0000256" key="1">
    <source>
        <dbReference type="ARBA" id="ARBA00005928"/>
    </source>
</evidence>
<comment type="catalytic activity">
    <reaction evidence="4">
        <text>a long-chain fatty acyl-CoA + 2 NADPH + 2 H(+) = a long-chain primary fatty alcohol + 2 NADP(+) + CoA</text>
        <dbReference type="Rhea" id="RHEA:52716"/>
        <dbReference type="ChEBI" id="CHEBI:15378"/>
        <dbReference type="ChEBI" id="CHEBI:57287"/>
        <dbReference type="ChEBI" id="CHEBI:57783"/>
        <dbReference type="ChEBI" id="CHEBI:58349"/>
        <dbReference type="ChEBI" id="CHEBI:77396"/>
        <dbReference type="ChEBI" id="CHEBI:83139"/>
        <dbReference type="EC" id="1.2.1.84"/>
    </reaction>
</comment>
<evidence type="ECO:0000313" key="8">
    <source>
        <dbReference type="Proteomes" id="UP000069940"/>
    </source>
</evidence>
<dbReference type="Gene3D" id="3.40.50.720">
    <property type="entry name" value="NAD(P)-binding Rossmann-like Domain"/>
    <property type="match status" value="1"/>
</dbReference>
<evidence type="ECO:0000256" key="4">
    <source>
        <dbReference type="RuleBase" id="RU363097"/>
    </source>
</evidence>
<evidence type="ECO:0000259" key="6">
    <source>
        <dbReference type="Pfam" id="PF07993"/>
    </source>
</evidence>
<keyword evidence="3 4" id="KW-0443">Lipid metabolism</keyword>
<dbReference type="InterPro" id="IPR026055">
    <property type="entry name" value="FAR"/>
</dbReference>
<dbReference type="GeneID" id="109397065"/>
<feature type="domain" description="Thioester reductase (TE)" evidence="6">
    <location>
        <begin position="16"/>
        <end position="284"/>
    </location>
</feature>
<dbReference type="Proteomes" id="UP000069940">
    <property type="component" value="Unassembled WGS sequence"/>
</dbReference>
<keyword evidence="4" id="KW-0560">Oxidoreductase</keyword>
<dbReference type="RefSeq" id="XP_019524934.3">
    <property type="nucleotide sequence ID" value="XM_019669389.3"/>
</dbReference>